<organism evidence="2 3">
    <name type="scientific">Motilibacter deserti</name>
    <dbReference type="NCBI Taxonomy" id="2714956"/>
    <lineage>
        <taxon>Bacteria</taxon>
        <taxon>Bacillati</taxon>
        <taxon>Actinomycetota</taxon>
        <taxon>Actinomycetes</taxon>
        <taxon>Motilibacterales</taxon>
        <taxon>Motilibacteraceae</taxon>
        <taxon>Motilibacter</taxon>
    </lineage>
</organism>
<evidence type="ECO:0000313" key="3">
    <source>
        <dbReference type="Proteomes" id="UP000800981"/>
    </source>
</evidence>
<protein>
    <submittedName>
        <fullName evidence="2">SLATT domain-containing protein</fullName>
    </submittedName>
</protein>
<evidence type="ECO:0000313" key="2">
    <source>
        <dbReference type="EMBL" id="NHC16328.1"/>
    </source>
</evidence>
<comment type="caution">
    <text evidence="2">The sequence shown here is derived from an EMBL/GenBank/DDBJ whole genome shotgun (WGS) entry which is preliminary data.</text>
</comment>
<keyword evidence="3" id="KW-1185">Reference proteome</keyword>
<sequence length="73" mass="8310">VGLSVASYAAFARYEHNVVSYLTTVNALTRLRQRWQATQGRPGADADYVRECERVISVETQGWMAEWRKTTTS</sequence>
<dbReference type="EMBL" id="JAANNP010000134">
    <property type="protein sequence ID" value="NHC16328.1"/>
    <property type="molecule type" value="Genomic_DNA"/>
</dbReference>
<accession>A0ABX0H0H2</accession>
<dbReference type="NCBIfam" id="NF033634">
    <property type="entry name" value="SLATT_1"/>
    <property type="match status" value="1"/>
</dbReference>
<proteinExistence type="predicted"/>
<name>A0ABX0H0H2_9ACTN</name>
<feature type="domain" description="SMODS and SLOG-associating 2TM effector" evidence="1">
    <location>
        <begin position="4"/>
        <end position="63"/>
    </location>
</feature>
<dbReference type="RefSeq" id="WP_166284778.1">
    <property type="nucleotide sequence ID" value="NZ_JAANNP010000134.1"/>
</dbReference>
<dbReference type="InterPro" id="IPR040884">
    <property type="entry name" value="SLATT_1"/>
</dbReference>
<reference evidence="2 3" key="1">
    <citation type="submission" date="2020-03" db="EMBL/GenBank/DDBJ databases">
        <title>Two novel Motilibacter sp.</title>
        <authorList>
            <person name="Liu S."/>
        </authorList>
    </citation>
    <scope>NUCLEOTIDE SEQUENCE [LARGE SCALE GENOMIC DNA]</scope>
    <source>
        <strain evidence="2 3">E257</strain>
    </source>
</reference>
<evidence type="ECO:0000259" key="1">
    <source>
        <dbReference type="Pfam" id="PF18181"/>
    </source>
</evidence>
<gene>
    <name evidence="2" type="ORF">G9H71_21315</name>
</gene>
<feature type="non-terminal residue" evidence="2">
    <location>
        <position position="1"/>
    </location>
</feature>
<dbReference type="Pfam" id="PF18181">
    <property type="entry name" value="SLATT_1"/>
    <property type="match status" value="1"/>
</dbReference>
<dbReference type="Proteomes" id="UP000800981">
    <property type="component" value="Unassembled WGS sequence"/>
</dbReference>